<dbReference type="GO" id="GO:0003700">
    <property type="term" value="F:DNA-binding transcription factor activity"/>
    <property type="evidence" value="ECO:0007669"/>
    <property type="project" value="InterPro"/>
</dbReference>
<dbReference type="Pfam" id="PF00392">
    <property type="entry name" value="GntR"/>
    <property type="match status" value="1"/>
</dbReference>
<dbReference type="CDD" id="cd07377">
    <property type="entry name" value="WHTH_GntR"/>
    <property type="match status" value="1"/>
</dbReference>
<dbReference type="SUPFAM" id="SSF46785">
    <property type="entry name" value="Winged helix' DNA-binding domain"/>
    <property type="match status" value="1"/>
</dbReference>
<evidence type="ECO:0000256" key="2">
    <source>
        <dbReference type="ARBA" id="ARBA00023125"/>
    </source>
</evidence>
<dbReference type="InterPro" id="IPR050679">
    <property type="entry name" value="Bact_HTH_transcr_reg"/>
</dbReference>
<dbReference type="GO" id="GO:0003677">
    <property type="term" value="F:DNA binding"/>
    <property type="evidence" value="ECO:0007669"/>
    <property type="project" value="UniProtKB-KW"/>
</dbReference>
<dbReference type="InterPro" id="IPR036388">
    <property type="entry name" value="WH-like_DNA-bd_sf"/>
</dbReference>
<organism evidence="5 6">
    <name type="scientific">Pseudonocardia petroleophila</name>
    <dbReference type="NCBI Taxonomy" id="37331"/>
    <lineage>
        <taxon>Bacteria</taxon>
        <taxon>Bacillati</taxon>
        <taxon>Actinomycetota</taxon>
        <taxon>Actinomycetes</taxon>
        <taxon>Pseudonocardiales</taxon>
        <taxon>Pseudonocardiaceae</taxon>
        <taxon>Pseudonocardia</taxon>
    </lineage>
</organism>
<dbReference type="RefSeq" id="WP_185719367.1">
    <property type="nucleotide sequence ID" value="NZ_BAAAWI010000001.1"/>
</dbReference>
<dbReference type="KEGG" id="ppel:H6H00_00100"/>
<dbReference type="GO" id="GO:0045892">
    <property type="term" value="P:negative regulation of DNA-templated transcription"/>
    <property type="evidence" value="ECO:0007669"/>
    <property type="project" value="TreeGrafter"/>
</dbReference>
<reference evidence="5 6" key="1">
    <citation type="submission" date="2020-08" db="EMBL/GenBank/DDBJ databases">
        <authorList>
            <person name="Mo P."/>
        </authorList>
    </citation>
    <scope>NUCLEOTIDE SEQUENCE [LARGE SCALE GENOMIC DNA]</scope>
    <source>
        <strain evidence="5 6">CGMCC 4.1532</strain>
    </source>
</reference>
<evidence type="ECO:0000313" key="5">
    <source>
        <dbReference type="EMBL" id="QNG52538.1"/>
    </source>
</evidence>
<dbReference type="AlphaFoldDB" id="A0A7G7MIC7"/>
<protein>
    <submittedName>
        <fullName evidence="5">GntR family transcriptional regulator</fullName>
    </submittedName>
</protein>
<proteinExistence type="predicted"/>
<dbReference type="Proteomes" id="UP000515728">
    <property type="component" value="Chromosome"/>
</dbReference>
<dbReference type="InterPro" id="IPR011663">
    <property type="entry name" value="UTRA"/>
</dbReference>
<keyword evidence="2" id="KW-0238">DNA-binding</keyword>
<dbReference type="InterPro" id="IPR000524">
    <property type="entry name" value="Tscrpt_reg_HTH_GntR"/>
</dbReference>
<dbReference type="SMART" id="SM00345">
    <property type="entry name" value="HTH_GNTR"/>
    <property type="match status" value="1"/>
</dbReference>
<keyword evidence="1" id="KW-0805">Transcription regulation</keyword>
<evidence type="ECO:0000256" key="1">
    <source>
        <dbReference type="ARBA" id="ARBA00023015"/>
    </source>
</evidence>
<dbReference type="PROSITE" id="PS50949">
    <property type="entry name" value="HTH_GNTR"/>
    <property type="match status" value="1"/>
</dbReference>
<dbReference type="InterPro" id="IPR036390">
    <property type="entry name" value="WH_DNA-bd_sf"/>
</dbReference>
<dbReference type="Gene3D" id="3.40.1410.10">
    <property type="entry name" value="Chorismate lyase-like"/>
    <property type="match status" value="1"/>
</dbReference>
<keyword evidence="6" id="KW-1185">Reference proteome</keyword>
<accession>A0A7G7MIC7</accession>
<dbReference type="PANTHER" id="PTHR44846">
    <property type="entry name" value="MANNOSYL-D-GLYCERATE TRANSPORT/METABOLISM SYSTEM REPRESSOR MNGR-RELATED"/>
    <property type="match status" value="1"/>
</dbReference>
<dbReference type="EMBL" id="CP060131">
    <property type="protein sequence ID" value="QNG52538.1"/>
    <property type="molecule type" value="Genomic_DNA"/>
</dbReference>
<name>A0A7G7MIC7_9PSEU</name>
<evidence type="ECO:0000259" key="4">
    <source>
        <dbReference type="PROSITE" id="PS50949"/>
    </source>
</evidence>
<gene>
    <name evidence="5" type="ORF">H6H00_00100</name>
</gene>
<dbReference type="Gene3D" id="1.10.10.10">
    <property type="entry name" value="Winged helix-like DNA-binding domain superfamily/Winged helix DNA-binding domain"/>
    <property type="match status" value="1"/>
</dbReference>
<dbReference type="InterPro" id="IPR028978">
    <property type="entry name" value="Chorismate_lyase_/UTRA_dom_sf"/>
</dbReference>
<feature type="domain" description="HTH gntR-type" evidence="4">
    <location>
        <begin position="10"/>
        <end position="78"/>
    </location>
</feature>
<keyword evidence="3" id="KW-0804">Transcription</keyword>
<evidence type="ECO:0000313" key="6">
    <source>
        <dbReference type="Proteomes" id="UP000515728"/>
    </source>
</evidence>
<dbReference type="SMART" id="SM00866">
    <property type="entry name" value="UTRA"/>
    <property type="match status" value="1"/>
</dbReference>
<evidence type="ECO:0000256" key="3">
    <source>
        <dbReference type="ARBA" id="ARBA00023163"/>
    </source>
</evidence>
<dbReference type="Pfam" id="PF07702">
    <property type="entry name" value="UTRA"/>
    <property type="match status" value="1"/>
</dbReference>
<dbReference type="PANTHER" id="PTHR44846:SF17">
    <property type="entry name" value="GNTR-FAMILY TRANSCRIPTIONAL REGULATOR"/>
    <property type="match status" value="1"/>
</dbReference>
<dbReference type="PRINTS" id="PR00035">
    <property type="entry name" value="HTHGNTR"/>
</dbReference>
<dbReference type="SUPFAM" id="SSF64288">
    <property type="entry name" value="Chorismate lyase-like"/>
    <property type="match status" value="1"/>
</dbReference>
<sequence length="258" mass="28561">MTSPEGGDRRPASERLADELRRSIESGELPAGAKLSSERELAELHGIARNTARQAIRLLAESGLVIAEHGRGVFVRPAISVIRLGNDRYSPRYRDTGLSPFLLECAKQGKAGRFEVLSVERVTPPADVAARLKLSPDTLSALRRENVFWADADPVQRVTTWLPWALADGTALLRDEVGHPFGIHGILEERGHTMTRIHDEISARMPTPDEREHLQLSPGVPVLDVLHTSIDTEGEPYELTRFVMRADLSGLRYDAPVE</sequence>